<reference evidence="9" key="1">
    <citation type="submission" date="2019-08" db="EMBL/GenBank/DDBJ databases">
        <authorList>
            <person name="Jing Y.-P."/>
        </authorList>
    </citation>
    <scope>NUCLEOTIDE SEQUENCE</scope>
</reference>
<sequence>MMWKLCLRLLAVLAVCLSTATQAQSDLFLLSPKRSGAPQPVARYCGEKLSNALKLVCRGNYNTMFKKASQDVSDSESEDNYWSGQSADEAAEAAAAALPPYPILARPSAGGLLTGAVFRRRTRGVFDECCRKSCSISELQTYCGRR</sequence>
<dbReference type="CDD" id="cd04366">
    <property type="entry name" value="IlGF_insulin_bombyxin_like"/>
    <property type="match status" value="1"/>
</dbReference>
<dbReference type="AlphaFoldDB" id="A0A6G9W2Z0"/>
<keyword evidence="4 7" id="KW-0732">Signal</keyword>
<dbReference type="PANTHER" id="PTHR13647">
    <property type="entry name" value="INSULIN-LIKE PEPTIDE 2-RELATED"/>
    <property type="match status" value="1"/>
</dbReference>
<feature type="signal peptide" evidence="7">
    <location>
        <begin position="1"/>
        <end position="25"/>
    </location>
</feature>
<name>A0A6G9W2Z0_LOCMI</name>
<comment type="similarity">
    <text evidence="1 6">Belongs to the insulin family.</text>
</comment>
<dbReference type="InterPro" id="IPR022353">
    <property type="entry name" value="Insulin_CS"/>
</dbReference>
<evidence type="ECO:0000256" key="5">
    <source>
        <dbReference type="ARBA" id="ARBA00023157"/>
    </source>
</evidence>
<evidence type="ECO:0000256" key="6">
    <source>
        <dbReference type="RuleBase" id="RU000406"/>
    </source>
</evidence>
<evidence type="ECO:0000259" key="8">
    <source>
        <dbReference type="SMART" id="SM00078"/>
    </source>
</evidence>
<dbReference type="PANTHER" id="PTHR13647:SF4">
    <property type="entry name" value="INSULIN-LIKE PEPTIDE 1-RELATED"/>
    <property type="match status" value="1"/>
</dbReference>
<evidence type="ECO:0000256" key="4">
    <source>
        <dbReference type="ARBA" id="ARBA00022729"/>
    </source>
</evidence>
<keyword evidence="5" id="KW-1015">Disulfide bond</keyword>
<keyword evidence="3" id="KW-0165">Cleavage on pair of basic residues</keyword>
<dbReference type="SMART" id="SM00078">
    <property type="entry name" value="IlGF"/>
    <property type="match status" value="1"/>
</dbReference>
<comment type="subunit">
    <text evidence="2">Heterodimer of a B chain and an A chain linked by two disulfide bonds.</text>
</comment>
<dbReference type="Pfam" id="PF00049">
    <property type="entry name" value="Insulin"/>
    <property type="match status" value="1"/>
</dbReference>
<feature type="domain" description="Insulin-like" evidence="8">
    <location>
        <begin position="42"/>
        <end position="143"/>
    </location>
</feature>
<comment type="subcellular location">
    <subcellularLocation>
        <location evidence="6">Secreted</location>
    </subcellularLocation>
</comment>
<evidence type="ECO:0000256" key="7">
    <source>
        <dbReference type="SAM" id="SignalP"/>
    </source>
</evidence>
<dbReference type="InterPro" id="IPR016179">
    <property type="entry name" value="Insulin-like"/>
</dbReference>
<dbReference type="PRINTS" id="PR00276">
    <property type="entry name" value="INSULINFAMLY"/>
</dbReference>
<evidence type="ECO:0000256" key="2">
    <source>
        <dbReference type="ARBA" id="ARBA00011207"/>
    </source>
</evidence>
<evidence type="ECO:0000313" key="9">
    <source>
        <dbReference type="EMBL" id="QIR83256.1"/>
    </source>
</evidence>
<dbReference type="InterPro" id="IPR036438">
    <property type="entry name" value="Insulin-like_sf"/>
</dbReference>
<accession>A0A6G9W2Z0</accession>
<dbReference type="SUPFAM" id="SSF56994">
    <property type="entry name" value="Insulin-like"/>
    <property type="match status" value="1"/>
</dbReference>
<dbReference type="GO" id="GO:0005179">
    <property type="term" value="F:hormone activity"/>
    <property type="evidence" value="ECO:0007669"/>
    <property type="project" value="InterPro"/>
</dbReference>
<proteinExistence type="evidence at transcript level"/>
<dbReference type="GO" id="GO:0005576">
    <property type="term" value="C:extracellular region"/>
    <property type="evidence" value="ECO:0007669"/>
    <property type="project" value="UniProtKB-SubCell"/>
</dbReference>
<protein>
    <submittedName>
        <fullName evidence="9">Insulin-like peptide 1 ILP1</fullName>
    </submittedName>
</protein>
<dbReference type="Gene3D" id="1.10.100.10">
    <property type="entry name" value="Insulin-like"/>
    <property type="match status" value="1"/>
</dbReference>
<dbReference type="PROSITE" id="PS00262">
    <property type="entry name" value="INSULIN"/>
    <property type="match status" value="1"/>
</dbReference>
<keyword evidence="6" id="KW-0964">Secreted</keyword>
<dbReference type="InterPro" id="IPR022352">
    <property type="entry name" value="Ins/IGF/rlx"/>
</dbReference>
<organism evidence="9">
    <name type="scientific">Locusta migratoria</name>
    <name type="common">Migratory locust</name>
    <dbReference type="NCBI Taxonomy" id="7004"/>
    <lineage>
        <taxon>Eukaryota</taxon>
        <taxon>Metazoa</taxon>
        <taxon>Ecdysozoa</taxon>
        <taxon>Arthropoda</taxon>
        <taxon>Hexapoda</taxon>
        <taxon>Insecta</taxon>
        <taxon>Pterygota</taxon>
        <taxon>Neoptera</taxon>
        <taxon>Polyneoptera</taxon>
        <taxon>Orthoptera</taxon>
        <taxon>Caelifera</taxon>
        <taxon>Acrididea</taxon>
        <taxon>Acridomorpha</taxon>
        <taxon>Acridoidea</taxon>
        <taxon>Acrididae</taxon>
        <taxon>Oedipodinae</taxon>
        <taxon>Locusta</taxon>
    </lineage>
</organism>
<dbReference type="EMBL" id="MN327572">
    <property type="protein sequence ID" value="QIR83256.1"/>
    <property type="molecule type" value="mRNA"/>
</dbReference>
<feature type="chain" id="PRO_5026009654" evidence="7">
    <location>
        <begin position="26"/>
        <end position="146"/>
    </location>
</feature>
<evidence type="ECO:0000256" key="1">
    <source>
        <dbReference type="ARBA" id="ARBA00009034"/>
    </source>
</evidence>
<evidence type="ECO:0000256" key="3">
    <source>
        <dbReference type="ARBA" id="ARBA00022685"/>
    </source>
</evidence>